<proteinExistence type="predicted"/>
<dbReference type="KEGG" id="doa:AXF15_02745"/>
<dbReference type="Proteomes" id="UP000063964">
    <property type="component" value="Chromosome"/>
</dbReference>
<keyword evidence="3" id="KW-1185">Reference proteome</keyword>
<dbReference type="OrthoDB" id="9769774at2"/>
<dbReference type="InterPro" id="IPR015077">
    <property type="entry name" value="DUF1858"/>
</dbReference>
<dbReference type="STRING" id="888061.AXF15_02745"/>
<dbReference type="InterPro" id="IPR038062">
    <property type="entry name" value="ScdA-like_N_sf"/>
</dbReference>
<evidence type="ECO:0000259" key="1">
    <source>
        <dbReference type="Pfam" id="PF08984"/>
    </source>
</evidence>
<reference evidence="3" key="1">
    <citation type="submission" date="2016-02" db="EMBL/GenBank/DDBJ databases">
        <authorList>
            <person name="Holder M.E."/>
            <person name="Ajami N.J."/>
            <person name="Petrosino J.F."/>
        </authorList>
    </citation>
    <scope>NUCLEOTIDE SEQUENCE [LARGE SCALE GENOMIC DNA]</scope>
    <source>
        <strain evidence="3">DSM 12838</strain>
    </source>
</reference>
<name>A0A0X8JNN1_9BACT</name>
<protein>
    <recommendedName>
        <fullName evidence="1">DUF1858 domain-containing protein</fullName>
    </recommendedName>
</protein>
<dbReference type="AlphaFoldDB" id="A0A0X8JNN1"/>
<dbReference type="SUPFAM" id="SSF140683">
    <property type="entry name" value="SP0561-like"/>
    <property type="match status" value="1"/>
</dbReference>
<feature type="domain" description="DUF1858" evidence="1">
    <location>
        <begin position="5"/>
        <end position="59"/>
    </location>
</feature>
<sequence>MRHLDLNTPVAGLCSVYPELVNILRDLGFTEITRPGMLSTAGRFMTIPKGARLKGIDLALIRATLRKHGFEITEDVNE</sequence>
<evidence type="ECO:0000313" key="2">
    <source>
        <dbReference type="EMBL" id="AMD92129.1"/>
    </source>
</evidence>
<dbReference type="RefSeq" id="WP_066603000.1">
    <property type="nucleotide sequence ID" value="NZ_CP014230.1"/>
</dbReference>
<dbReference type="Pfam" id="PF08984">
    <property type="entry name" value="DUF1858"/>
    <property type="match status" value="1"/>
</dbReference>
<gene>
    <name evidence="2" type="ORF">AXF15_02745</name>
</gene>
<dbReference type="Gene3D" id="1.10.3910.10">
    <property type="entry name" value="SP0561-like"/>
    <property type="match status" value="1"/>
</dbReference>
<evidence type="ECO:0000313" key="3">
    <source>
        <dbReference type="Proteomes" id="UP000063964"/>
    </source>
</evidence>
<dbReference type="EMBL" id="CP014230">
    <property type="protein sequence ID" value="AMD92129.1"/>
    <property type="molecule type" value="Genomic_DNA"/>
</dbReference>
<organism evidence="2 3">
    <name type="scientific">Desulfomicrobium orale DSM 12838</name>
    <dbReference type="NCBI Taxonomy" id="888061"/>
    <lineage>
        <taxon>Bacteria</taxon>
        <taxon>Pseudomonadati</taxon>
        <taxon>Thermodesulfobacteriota</taxon>
        <taxon>Desulfovibrionia</taxon>
        <taxon>Desulfovibrionales</taxon>
        <taxon>Desulfomicrobiaceae</taxon>
        <taxon>Desulfomicrobium</taxon>
    </lineage>
</organism>
<accession>A0A0X8JNN1</accession>